<evidence type="ECO:0000313" key="4">
    <source>
        <dbReference type="Proteomes" id="UP001589667"/>
    </source>
</evidence>
<keyword evidence="2" id="KW-1133">Transmembrane helix</keyword>
<accession>A0ABV5SRT4</accession>
<protein>
    <recommendedName>
        <fullName evidence="5">DUF998 domain-containing protein</fullName>
    </recommendedName>
</protein>
<feature type="transmembrane region" description="Helical" evidence="2">
    <location>
        <begin position="27"/>
        <end position="50"/>
    </location>
</feature>
<evidence type="ECO:0008006" key="5">
    <source>
        <dbReference type="Google" id="ProtNLM"/>
    </source>
</evidence>
<feature type="transmembrane region" description="Helical" evidence="2">
    <location>
        <begin position="70"/>
        <end position="91"/>
    </location>
</feature>
<gene>
    <name evidence="3" type="ORF">ACFFQV_12155</name>
</gene>
<dbReference type="RefSeq" id="WP_246191957.1">
    <property type="nucleotide sequence ID" value="NZ_BAAANI010000002.1"/>
</dbReference>
<feature type="transmembrane region" description="Helical" evidence="2">
    <location>
        <begin position="139"/>
        <end position="157"/>
    </location>
</feature>
<evidence type="ECO:0000256" key="2">
    <source>
        <dbReference type="SAM" id="Phobius"/>
    </source>
</evidence>
<dbReference type="Proteomes" id="UP001589667">
    <property type="component" value="Unassembled WGS sequence"/>
</dbReference>
<sequence length="299" mass="30107">MPRSNVSAVPVASPSTARWLSGPTAMALRFVGPGVVLLALGMMWAARIVFAGNTYVSGLGAAGEITSTAFNLSLGLVALGGAVSAIGLWGIRSGRGLFGAWAVSTSLLGASAMFAVGAAVPCTTGCPIPFTAAAAPQDAVHTIAAVTGFALAGVAIIQTLRLGRAYAILAAPSILLVIATSAAGGILSLAGVATSLGGWLELVATTAALLWLAALSWLTQHRIVTDPSADRRLPEPTAHTPNRLDGWRTASTSARPRATPASPPWRSAPSTPSPTGRPASASSARSHDRRPSGTTSSNS</sequence>
<keyword evidence="2" id="KW-0472">Membrane</keyword>
<reference evidence="3 4" key="1">
    <citation type="submission" date="2024-09" db="EMBL/GenBank/DDBJ databases">
        <authorList>
            <person name="Sun Q."/>
            <person name="Mori K."/>
        </authorList>
    </citation>
    <scope>NUCLEOTIDE SEQUENCE [LARGE SCALE GENOMIC DNA]</scope>
    <source>
        <strain evidence="3 4">JCM 14321</strain>
    </source>
</reference>
<name>A0ABV5SRT4_9MICO</name>
<feature type="region of interest" description="Disordered" evidence="1">
    <location>
        <begin position="229"/>
        <end position="299"/>
    </location>
</feature>
<evidence type="ECO:0000313" key="3">
    <source>
        <dbReference type="EMBL" id="MFB9643043.1"/>
    </source>
</evidence>
<feature type="transmembrane region" description="Helical" evidence="2">
    <location>
        <begin position="169"/>
        <end position="193"/>
    </location>
</feature>
<feature type="transmembrane region" description="Helical" evidence="2">
    <location>
        <begin position="98"/>
        <end position="119"/>
    </location>
</feature>
<organism evidence="3 4">
    <name type="scientific">Agromyces lapidis</name>
    <dbReference type="NCBI Taxonomy" id="279574"/>
    <lineage>
        <taxon>Bacteria</taxon>
        <taxon>Bacillati</taxon>
        <taxon>Actinomycetota</taxon>
        <taxon>Actinomycetes</taxon>
        <taxon>Micrococcales</taxon>
        <taxon>Microbacteriaceae</taxon>
        <taxon>Agromyces</taxon>
    </lineage>
</organism>
<comment type="caution">
    <text evidence="3">The sequence shown here is derived from an EMBL/GenBank/DDBJ whole genome shotgun (WGS) entry which is preliminary data.</text>
</comment>
<feature type="transmembrane region" description="Helical" evidence="2">
    <location>
        <begin position="199"/>
        <end position="218"/>
    </location>
</feature>
<dbReference type="EMBL" id="JBHMBL010000002">
    <property type="protein sequence ID" value="MFB9643043.1"/>
    <property type="molecule type" value="Genomic_DNA"/>
</dbReference>
<keyword evidence="4" id="KW-1185">Reference proteome</keyword>
<proteinExistence type="predicted"/>
<keyword evidence="2" id="KW-0812">Transmembrane</keyword>
<evidence type="ECO:0000256" key="1">
    <source>
        <dbReference type="SAM" id="MobiDB-lite"/>
    </source>
</evidence>
<feature type="compositionally biased region" description="Low complexity" evidence="1">
    <location>
        <begin position="247"/>
        <end position="284"/>
    </location>
</feature>